<dbReference type="AlphaFoldDB" id="A0A1G2SHD4"/>
<organism evidence="1 2">
    <name type="scientific">Candidatus Yonathbacteria bacterium RIFCSPLOWO2_01_FULL_47_33b</name>
    <dbReference type="NCBI Taxonomy" id="1802727"/>
    <lineage>
        <taxon>Bacteria</taxon>
        <taxon>Candidatus Yonathiibacteriota</taxon>
    </lineage>
</organism>
<sequence>MGGGVGTIFMREVLQQEGGYGMSVEECQIYLGDLNFPDKQIEETRDILYAFVEQVLDYVIEEGLVSDKEKTCLPVAKIK</sequence>
<comment type="caution">
    <text evidence="1">The sequence shown here is derived from an EMBL/GenBank/DDBJ whole genome shotgun (WGS) entry which is preliminary data.</text>
</comment>
<dbReference type="EMBL" id="MHUW01000001">
    <property type="protein sequence ID" value="OHA84410.1"/>
    <property type="molecule type" value="Genomic_DNA"/>
</dbReference>
<dbReference type="STRING" id="1802727.A2937_01575"/>
<dbReference type="Proteomes" id="UP000177987">
    <property type="component" value="Unassembled WGS sequence"/>
</dbReference>
<proteinExistence type="predicted"/>
<accession>A0A1G2SHD4</accession>
<evidence type="ECO:0000313" key="2">
    <source>
        <dbReference type="Proteomes" id="UP000177987"/>
    </source>
</evidence>
<evidence type="ECO:0000313" key="1">
    <source>
        <dbReference type="EMBL" id="OHA84410.1"/>
    </source>
</evidence>
<name>A0A1G2SHD4_9BACT</name>
<protein>
    <submittedName>
        <fullName evidence="1">Uncharacterized protein</fullName>
    </submittedName>
</protein>
<gene>
    <name evidence="1" type="ORF">A2937_01575</name>
</gene>
<reference evidence="1 2" key="1">
    <citation type="journal article" date="2016" name="Nat. Commun.">
        <title>Thousands of microbial genomes shed light on interconnected biogeochemical processes in an aquifer system.</title>
        <authorList>
            <person name="Anantharaman K."/>
            <person name="Brown C.T."/>
            <person name="Hug L.A."/>
            <person name="Sharon I."/>
            <person name="Castelle C.J."/>
            <person name="Probst A.J."/>
            <person name="Thomas B.C."/>
            <person name="Singh A."/>
            <person name="Wilkins M.J."/>
            <person name="Karaoz U."/>
            <person name="Brodie E.L."/>
            <person name="Williams K.H."/>
            <person name="Hubbard S.S."/>
            <person name="Banfield J.F."/>
        </authorList>
    </citation>
    <scope>NUCLEOTIDE SEQUENCE [LARGE SCALE GENOMIC DNA]</scope>
</reference>